<evidence type="ECO:0000313" key="16">
    <source>
        <dbReference type="EMBL" id="MSS39557.1"/>
    </source>
</evidence>
<keyword evidence="3 14" id="KW-0285">Flavoprotein</keyword>
<evidence type="ECO:0000259" key="15">
    <source>
        <dbReference type="SMART" id="SM00904"/>
    </source>
</evidence>
<dbReference type="Proteomes" id="UP000462363">
    <property type="component" value="Unassembled WGS sequence"/>
</dbReference>
<keyword evidence="6 14" id="KW-0548">Nucleotidyltransferase</keyword>
<dbReference type="Pfam" id="PF01687">
    <property type="entry name" value="Flavokinase"/>
    <property type="match status" value="1"/>
</dbReference>
<evidence type="ECO:0000256" key="12">
    <source>
        <dbReference type="ARBA" id="ARBA00047880"/>
    </source>
</evidence>
<dbReference type="InterPro" id="IPR015864">
    <property type="entry name" value="FAD_synthase"/>
</dbReference>
<dbReference type="GO" id="GO:0008531">
    <property type="term" value="F:riboflavin kinase activity"/>
    <property type="evidence" value="ECO:0007669"/>
    <property type="project" value="UniProtKB-UniRule"/>
</dbReference>
<evidence type="ECO:0000256" key="11">
    <source>
        <dbReference type="ARBA" id="ARBA00023268"/>
    </source>
</evidence>
<evidence type="ECO:0000256" key="14">
    <source>
        <dbReference type="PIRNR" id="PIRNR004491"/>
    </source>
</evidence>
<evidence type="ECO:0000256" key="6">
    <source>
        <dbReference type="ARBA" id="ARBA00022695"/>
    </source>
</evidence>
<dbReference type="RefSeq" id="WP_009248126.1">
    <property type="nucleotide sequence ID" value="NZ_AP024846.1"/>
</dbReference>
<dbReference type="EC" id="2.7.1.26" evidence="14"/>
<evidence type="ECO:0000256" key="7">
    <source>
        <dbReference type="ARBA" id="ARBA00022741"/>
    </source>
</evidence>
<dbReference type="EMBL" id="VUMB01000006">
    <property type="protein sequence ID" value="MSS39557.1"/>
    <property type="molecule type" value="Genomic_DNA"/>
</dbReference>
<dbReference type="UniPathway" id="UPA00276">
    <property type="reaction ID" value="UER00406"/>
</dbReference>
<evidence type="ECO:0000256" key="8">
    <source>
        <dbReference type="ARBA" id="ARBA00022777"/>
    </source>
</evidence>
<gene>
    <name evidence="16" type="ORF">FYJ37_04070</name>
</gene>
<keyword evidence="10 14" id="KW-0067">ATP-binding</keyword>
<dbReference type="Pfam" id="PF06574">
    <property type="entry name" value="FAD_syn"/>
    <property type="match status" value="1"/>
</dbReference>
<keyword evidence="4 14" id="KW-0288">FMN</keyword>
<comment type="caution">
    <text evidence="16">The sequence shown here is derived from an EMBL/GenBank/DDBJ whole genome shotgun (WGS) entry which is preliminary data.</text>
</comment>
<comment type="catalytic activity">
    <reaction evidence="13 14">
        <text>FMN + ATP + H(+) = FAD + diphosphate</text>
        <dbReference type="Rhea" id="RHEA:17237"/>
        <dbReference type="ChEBI" id="CHEBI:15378"/>
        <dbReference type="ChEBI" id="CHEBI:30616"/>
        <dbReference type="ChEBI" id="CHEBI:33019"/>
        <dbReference type="ChEBI" id="CHEBI:57692"/>
        <dbReference type="ChEBI" id="CHEBI:58210"/>
        <dbReference type="EC" id="2.7.7.2"/>
    </reaction>
</comment>
<comment type="pathway">
    <text evidence="1 14">Cofactor biosynthesis; FAD biosynthesis; FAD from FMN: step 1/1.</text>
</comment>
<organism evidence="16 17">
    <name type="scientific">Clostridium scindens (strain JCM 10418 / VPI 12708)</name>
    <dbReference type="NCBI Taxonomy" id="29347"/>
    <lineage>
        <taxon>Bacteria</taxon>
        <taxon>Bacillati</taxon>
        <taxon>Bacillota</taxon>
        <taxon>Clostridia</taxon>
        <taxon>Lachnospirales</taxon>
        <taxon>Lachnospiraceae</taxon>
    </lineage>
</organism>
<evidence type="ECO:0000256" key="2">
    <source>
        <dbReference type="ARBA" id="ARBA00005201"/>
    </source>
</evidence>
<dbReference type="Gene3D" id="2.40.30.30">
    <property type="entry name" value="Riboflavin kinase-like"/>
    <property type="match status" value="1"/>
</dbReference>
<dbReference type="AlphaFoldDB" id="A0A844F825"/>
<dbReference type="GO" id="GO:0005524">
    <property type="term" value="F:ATP binding"/>
    <property type="evidence" value="ECO:0007669"/>
    <property type="project" value="UniProtKB-UniRule"/>
</dbReference>
<dbReference type="PIRSF" id="PIRSF004491">
    <property type="entry name" value="FAD_Synth"/>
    <property type="match status" value="1"/>
</dbReference>
<keyword evidence="5 14" id="KW-0808">Transferase</keyword>
<comment type="pathway">
    <text evidence="2 14">Cofactor biosynthesis; FMN biosynthesis; FMN from riboflavin (ATP route): step 1/1.</text>
</comment>
<evidence type="ECO:0000256" key="10">
    <source>
        <dbReference type="ARBA" id="ARBA00022840"/>
    </source>
</evidence>
<dbReference type="SUPFAM" id="SSF82114">
    <property type="entry name" value="Riboflavin kinase-like"/>
    <property type="match status" value="1"/>
</dbReference>
<dbReference type="InterPro" id="IPR015865">
    <property type="entry name" value="Riboflavin_kinase_bac/euk"/>
</dbReference>
<dbReference type="UniPathway" id="UPA00277">
    <property type="reaction ID" value="UER00407"/>
</dbReference>
<dbReference type="GO" id="GO:0003919">
    <property type="term" value="F:FMN adenylyltransferase activity"/>
    <property type="evidence" value="ECO:0007669"/>
    <property type="project" value="UniProtKB-UniRule"/>
</dbReference>
<evidence type="ECO:0000256" key="13">
    <source>
        <dbReference type="ARBA" id="ARBA00049494"/>
    </source>
</evidence>
<dbReference type="GO" id="GO:0006747">
    <property type="term" value="P:FAD biosynthetic process"/>
    <property type="evidence" value="ECO:0007669"/>
    <property type="project" value="UniProtKB-UniRule"/>
</dbReference>
<dbReference type="Gene3D" id="3.40.50.620">
    <property type="entry name" value="HUPs"/>
    <property type="match status" value="1"/>
</dbReference>
<comment type="catalytic activity">
    <reaction evidence="12 14">
        <text>riboflavin + ATP = FMN + ADP + H(+)</text>
        <dbReference type="Rhea" id="RHEA:14357"/>
        <dbReference type="ChEBI" id="CHEBI:15378"/>
        <dbReference type="ChEBI" id="CHEBI:30616"/>
        <dbReference type="ChEBI" id="CHEBI:57986"/>
        <dbReference type="ChEBI" id="CHEBI:58210"/>
        <dbReference type="ChEBI" id="CHEBI:456216"/>
        <dbReference type="EC" id="2.7.1.26"/>
    </reaction>
</comment>
<dbReference type="InterPro" id="IPR023468">
    <property type="entry name" value="Riboflavin_kinase"/>
</dbReference>
<sequence>MGKKMQDTCVAYGYFDGMHKGHINVAKKTVETAKEKGLTSVVVSCKKVGEVLSTEEEKEYLFKETGVQEFVYRDYEEMAEEDFIKNVLVEEYGAKVIVLGENHSNVAKVKEAAKVCGAEVVICEAAKAQDGTVITTEAVRTAFDASDFDKILELCGHPYIMIGSVEHGKALGRTVGMPTANLGVADDKLKPPSGVYATSVKIDDGVFKAMTNIGKRPSVDNYDYVTIEAFILDFARDIYGKKIILGVRQFVRGVQKFDNLEQVQKQVQKDIEKVREVL</sequence>
<evidence type="ECO:0000256" key="1">
    <source>
        <dbReference type="ARBA" id="ARBA00004726"/>
    </source>
</evidence>
<feature type="domain" description="Riboflavin kinase" evidence="15">
    <location>
        <begin position="154"/>
        <end position="278"/>
    </location>
</feature>
<dbReference type="SMART" id="SM00904">
    <property type="entry name" value="Flavokinase"/>
    <property type="match status" value="1"/>
</dbReference>
<reference evidence="16 17" key="1">
    <citation type="submission" date="2019-08" db="EMBL/GenBank/DDBJ databases">
        <title>In-depth cultivation of the pig gut microbiome towards novel bacterial diversity and tailored functional studies.</title>
        <authorList>
            <person name="Wylensek D."/>
            <person name="Hitch T.C.A."/>
            <person name="Clavel T."/>
        </authorList>
    </citation>
    <scope>NUCLEOTIDE SEQUENCE [LARGE SCALE GENOMIC DNA]</scope>
    <source>
        <strain evidence="16 17">BL-389-WT-3D</strain>
    </source>
</reference>
<accession>A0A844F825</accession>
<comment type="similarity">
    <text evidence="14">Belongs to the ribF family.</text>
</comment>
<evidence type="ECO:0000256" key="4">
    <source>
        <dbReference type="ARBA" id="ARBA00022643"/>
    </source>
</evidence>
<keyword evidence="9 14" id="KW-0274">FAD</keyword>
<evidence type="ECO:0000256" key="3">
    <source>
        <dbReference type="ARBA" id="ARBA00022630"/>
    </source>
</evidence>
<dbReference type="PANTHER" id="PTHR22749:SF6">
    <property type="entry name" value="RIBOFLAVIN KINASE"/>
    <property type="match status" value="1"/>
</dbReference>
<dbReference type="PANTHER" id="PTHR22749">
    <property type="entry name" value="RIBOFLAVIN KINASE/FMN ADENYLYLTRANSFERASE"/>
    <property type="match status" value="1"/>
</dbReference>
<dbReference type="GO" id="GO:0009231">
    <property type="term" value="P:riboflavin biosynthetic process"/>
    <property type="evidence" value="ECO:0007669"/>
    <property type="project" value="InterPro"/>
</dbReference>
<keyword evidence="7 14" id="KW-0547">Nucleotide-binding</keyword>
<dbReference type="SUPFAM" id="SSF52374">
    <property type="entry name" value="Nucleotidylyl transferase"/>
    <property type="match status" value="1"/>
</dbReference>
<dbReference type="InterPro" id="IPR014729">
    <property type="entry name" value="Rossmann-like_a/b/a_fold"/>
</dbReference>
<proteinExistence type="inferred from homology"/>
<dbReference type="InterPro" id="IPR023465">
    <property type="entry name" value="Riboflavin_kinase_dom_sf"/>
</dbReference>
<protein>
    <recommendedName>
        <fullName evidence="14">Riboflavin biosynthesis protein</fullName>
    </recommendedName>
    <domain>
        <recommendedName>
            <fullName evidence="14">Riboflavin kinase</fullName>
            <ecNumber evidence="14">2.7.1.26</ecNumber>
        </recommendedName>
        <alternativeName>
            <fullName evidence="14">Flavokinase</fullName>
        </alternativeName>
    </domain>
    <domain>
        <recommendedName>
            <fullName evidence="14">FMN adenylyltransferase</fullName>
            <ecNumber evidence="14">2.7.7.2</ecNumber>
        </recommendedName>
        <alternativeName>
            <fullName evidence="14">FAD pyrophosphorylase</fullName>
        </alternativeName>
        <alternativeName>
            <fullName evidence="14">FAD synthase</fullName>
        </alternativeName>
    </domain>
</protein>
<evidence type="ECO:0000256" key="9">
    <source>
        <dbReference type="ARBA" id="ARBA00022827"/>
    </source>
</evidence>
<dbReference type="GO" id="GO:0009398">
    <property type="term" value="P:FMN biosynthetic process"/>
    <property type="evidence" value="ECO:0007669"/>
    <property type="project" value="UniProtKB-UniRule"/>
</dbReference>
<evidence type="ECO:0000256" key="5">
    <source>
        <dbReference type="ARBA" id="ARBA00022679"/>
    </source>
</evidence>
<keyword evidence="11" id="KW-0511">Multifunctional enzyme</keyword>
<name>A0A844F825_CLOSV</name>
<dbReference type="EC" id="2.7.7.2" evidence="14"/>
<keyword evidence="8 14" id="KW-0418">Kinase</keyword>
<dbReference type="InterPro" id="IPR002606">
    <property type="entry name" value="Riboflavin_kinase_bac"/>
</dbReference>
<evidence type="ECO:0000313" key="17">
    <source>
        <dbReference type="Proteomes" id="UP000462363"/>
    </source>
</evidence>